<protein>
    <submittedName>
        <fullName evidence="1">Ubiquitin carboxyl-terminal hydrolase isozyme L3</fullName>
        <ecNumber evidence="1">3.4.19.12</ecNumber>
    </submittedName>
</protein>
<reference evidence="1" key="1">
    <citation type="submission" date="2022-06" db="EMBL/GenBank/DDBJ databases">
        <title>Phylogenomic reconstructions and comparative analyses of Kickxellomycotina fungi.</title>
        <authorList>
            <person name="Reynolds N.K."/>
            <person name="Stajich J.E."/>
            <person name="Barry K."/>
            <person name="Grigoriev I.V."/>
            <person name="Crous P."/>
            <person name="Smith M.E."/>
        </authorList>
    </citation>
    <scope>NUCLEOTIDE SEQUENCE</scope>
    <source>
        <strain evidence="1">RSA 2271</strain>
    </source>
</reference>
<comment type="caution">
    <text evidence="1">The sequence shown here is derived from an EMBL/GenBank/DDBJ whole genome shotgun (WGS) entry which is preliminary data.</text>
</comment>
<keyword evidence="1" id="KW-0378">Hydrolase</keyword>
<proteinExistence type="predicted"/>
<name>A0ACC1HTG9_9FUNG</name>
<gene>
    <name evidence="1" type="primary">UCHL3</name>
    <name evidence="1" type="ORF">EV182_001186</name>
</gene>
<accession>A0ACC1HTG9</accession>
<evidence type="ECO:0000313" key="2">
    <source>
        <dbReference type="Proteomes" id="UP001145114"/>
    </source>
</evidence>
<keyword evidence="2" id="KW-1185">Reference proteome</keyword>
<dbReference type="EMBL" id="JAMZIH010000145">
    <property type="protein sequence ID" value="KAJ1679859.1"/>
    <property type="molecule type" value="Genomic_DNA"/>
</dbReference>
<organism evidence="1 2">
    <name type="scientific">Spiromyces aspiralis</name>
    <dbReference type="NCBI Taxonomy" id="68401"/>
    <lineage>
        <taxon>Eukaryota</taxon>
        <taxon>Fungi</taxon>
        <taxon>Fungi incertae sedis</taxon>
        <taxon>Zoopagomycota</taxon>
        <taxon>Kickxellomycotina</taxon>
        <taxon>Kickxellomycetes</taxon>
        <taxon>Kickxellales</taxon>
        <taxon>Kickxellaceae</taxon>
        <taxon>Spiromyces</taxon>
    </lineage>
</organism>
<dbReference type="Proteomes" id="UP001145114">
    <property type="component" value="Unassembled WGS sequence"/>
</dbReference>
<evidence type="ECO:0000313" key="1">
    <source>
        <dbReference type="EMBL" id="KAJ1679859.1"/>
    </source>
</evidence>
<sequence>MSSKVAWTPLESNPEVMTKMVRNLGVVGIKGQDDSARPLGLDDELLAFVPQPVLSVIFLYPLEAKLETYREKLLQEHRPPADESKKVWHTKQTISNACGTIAVLHSLANNAARLEFEADSALKAYLDKTWEASPEERDQLLKVNEEIANAHKTSAQGGQTTAPNPTDDVYLHFVSFVMVDGKLWELDGRLSGPACHGPCDDLLKGTAKVVTSYIEAMKNNASEEGQEETSTNGVKLDKSAELQFSMIYVGKAADF</sequence>
<dbReference type="EC" id="3.4.19.12" evidence="1"/>